<keyword evidence="3" id="KW-0677">Repeat</keyword>
<keyword evidence="4 5" id="KW-0802">TPR repeat</keyword>
<dbReference type="PANTHER" id="PTHR45984:SF3">
    <property type="entry name" value="SPERM-ASSOCIATED ANTIGEN 1"/>
    <property type="match status" value="1"/>
</dbReference>
<gene>
    <name evidence="8" type="ORF">XELAEV_18032208mg</name>
</gene>
<reference evidence="9" key="1">
    <citation type="journal article" date="2016" name="Nature">
        <title>Genome evolution in the allotetraploid frog Xenopus laevis.</title>
        <authorList>
            <person name="Session A.M."/>
            <person name="Uno Y."/>
            <person name="Kwon T."/>
            <person name="Chapman J.A."/>
            <person name="Toyoda A."/>
            <person name="Takahashi S."/>
            <person name="Fukui A."/>
            <person name="Hikosaka A."/>
            <person name="Suzuki A."/>
            <person name="Kondo M."/>
            <person name="van Heeringen S.J."/>
            <person name="Quigley I."/>
            <person name="Heinz S."/>
            <person name="Ogino H."/>
            <person name="Ochi H."/>
            <person name="Hellsten U."/>
            <person name="Lyons J.B."/>
            <person name="Simakov O."/>
            <person name="Putnam N."/>
            <person name="Stites J."/>
            <person name="Kuroki Y."/>
            <person name="Tanaka T."/>
            <person name="Michiue T."/>
            <person name="Watanabe M."/>
            <person name="Bogdanovic O."/>
            <person name="Lister R."/>
            <person name="Georgiou G."/>
            <person name="Paranjpe S.S."/>
            <person name="van Kruijsbergen I."/>
            <person name="Shu S."/>
            <person name="Carlson J."/>
            <person name="Kinoshita T."/>
            <person name="Ohta Y."/>
            <person name="Mawaribuchi S."/>
            <person name="Jenkins J."/>
            <person name="Grimwood J."/>
            <person name="Schmutz J."/>
            <person name="Mitros T."/>
            <person name="Mozaffari S.V."/>
            <person name="Suzuki Y."/>
            <person name="Haramoto Y."/>
            <person name="Yamamoto T.S."/>
            <person name="Takagi C."/>
            <person name="Heald R."/>
            <person name="Miller K."/>
            <person name="Haudenschild C."/>
            <person name="Kitzman J."/>
            <person name="Nakayama T."/>
            <person name="Izutsu Y."/>
            <person name="Robert J."/>
            <person name="Fortriede J."/>
            <person name="Burns K."/>
            <person name="Lotay V."/>
            <person name="Karimi K."/>
            <person name="Yasuoka Y."/>
            <person name="Dichmann D.S."/>
            <person name="Flajnik M.F."/>
            <person name="Houston D.W."/>
            <person name="Shendure J."/>
            <person name="DuPasquier L."/>
            <person name="Vize P.D."/>
            <person name="Zorn A.M."/>
            <person name="Ito M."/>
            <person name="Marcotte E.M."/>
            <person name="Wallingford J.B."/>
            <person name="Ito Y."/>
            <person name="Asashima M."/>
            <person name="Ueno N."/>
            <person name="Matsuda Y."/>
            <person name="Veenstra G.J."/>
            <person name="Fujiyama A."/>
            <person name="Harland R.M."/>
            <person name="Taira M."/>
            <person name="Rokhsar D.S."/>
        </authorList>
    </citation>
    <scope>NUCLEOTIDE SEQUENCE [LARGE SCALE GENOMIC DNA]</scope>
    <source>
        <strain evidence="9">J</strain>
    </source>
</reference>
<keyword evidence="2" id="KW-0963">Cytoplasm</keyword>
<evidence type="ECO:0000256" key="2">
    <source>
        <dbReference type="ARBA" id="ARBA00022490"/>
    </source>
</evidence>
<feature type="compositionally biased region" description="Basic and acidic residues" evidence="6">
    <location>
        <begin position="284"/>
        <end position="293"/>
    </location>
</feature>
<dbReference type="SMART" id="SM00028">
    <property type="entry name" value="TPR"/>
    <property type="match status" value="9"/>
</dbReference>
<evidence type="ECO:0000259" key="7">
    <source>
        <dbReference type="Pfam" id="PF13877"/>
    </source>
</evidence>
<proteinExistence type="predicted"/>
<feature type="compositionally biased region" description="Polar residues" evidence="6">
    <location>
        <begin position="86"/>
        <end position="105"/>
    </location>
</feature>
<feature type="compositionally biased region" description="Basic and acidic residues" evidence="6">
    <location>
        <begin position="361"/>
        <end position="371"/>
    </location>
</feature>
<evidence type="ECO:0000256" key="3">
    <source>
        <dbReference type="ARBA" id="ARBA00022737"/>
    </source>
</evidence>
<protein>
    <recommendedName>
        <fullName evidence="7">RNA-polymerase II-associated protein 3-like C-terminal domain-containing protein</fullName>
    </recommendedName>
</protein>
<feature type="compositionally biased region" description="Basic and acidic residues" evidence="6">
    <location>
        <begin position="264"/>
        <end position="277"/>
    </location>
</feature>
<feature type="region of interest" description="Disordered" evidence="6">
    <location>
        <begin position="527"/>
        <end position="551"/>
    </location>
</feature>
<accession>A0A974CP33</accession>
<feature type="repeat" description="TPR" evidence="5">
    <location>
        <begin position="555"/>
        <end position="588"/>
    </location>
</feature>
<name>A0A974CP33_XENLA</name>
<feature type="repeat" description="TPR" evidence="5">
    <location>
        <begin position="170"/>
        <end position="203"/>
    </location>
</feature>
<dbReference type="Proteomes" id="UP000694892">
    <property type="component" value="Chromosome 6L"/>
</dbReference>
<dbReference type="Gene3D" id="1.25.40.10">
    <property type="entry name" value="Tetratricopeptide repeat domain"/>
    <property type="match status" value="3"/>
</dbReference>
<sequence>MSAQVVSSVWNYGMTKTHQIPIDHLEYSFLENCSDIKHLEKILWLLRSGEERNYPELTAFCEERLWNLAPQSRMVMDIKMKEQNESVIQPDTENLPSVRSYSSLPTDIKQKEKEKKGVSKKVPQDYRAWDRIVDDAEKQEQSKTIHSKTSAIKKAIDTASLSPSQRRLIADNEKEKGNEAFRSGDYQEAITYYSRSLSVLPSAAAFNNRAQAEVKLNNWRNALNDCERVLELDPGNTKAFLRRAISHKNLSNYHAAATDLRRVLHQEPDNPVAKDIEGSDEENERTSKSEKVGGEAVGEQSDMGNAHDKPFPKKNGPGSEECRAPGHTQNGVKKDCGNGQQPRNPCEEKDRMKPTPGTDNTWKRSSKEVKPSSEPLPSAARLKSEGNQLFKNGQFAEAALKYSQAIENVKNTRSENAEELAILHSNRAACHLKDGNSRECIEDCNRALELQPFSVKPLLRRAMANESLERYRPAYVDYKTALQIDSSIQAAHDSINRITKTLIEQDGPSWREKLPPIPTVPVSVHLQQHGGGDPAYSSSQTTNPVEHGKSPEETLQALKTEGNEHVKKGQYREAEKKYSECLKINAEECTLYTNRALCYLKLSEYDEARNDCECALQRDALNIKALYRRAQAYKGLEDYQSCANDLRKVISVDASIAEAKKLLDEIAPFLTAADGLVKGQEKQRKKILIEEFGQQLNEIKSRKDETACADLLSVTEPKDLPVLMSNKLEEDSLLLIVRSMKRCLLPTEPDLVYQHLSHLSKAERFQIVVMLLSKSEKDEFRDLFDSLAQNQNGETEREAVLSLAREYEL</sequence>
<dbReference type="InterPro" id="IPR051982">
    <property type="entry name" value="CiliaryAsmbly_MitoImport"/>
</dbReference>
<evidence type="ECO:0000313" key="9">
    <source>
        <dbReference type="Proteomes" id="UP000694892"/>
    </source>
</evidence>
<dbReference type="SUPFAM" id="SSF48452">
    <property type="entry name" value="TPR-like"/>
    <property type="match status" value="3"/>
</dbReference>
<dbReference type="EMBL" id="CM004476">
    <property type="protein sequence ID" value="OCT77005.1"/>
    <property type="molecule type" value="Genomic_DNA"/>
</dbReference>
<dbReference type="FunFam" id="1.25.40.10:FF:000221">
    <property type="entry name" value="Mitochondrial import receptor subunit TOM34"/>
    <property type="match status" value="1"/>
</dbReference>
<dbReference type="InterPro" id="IPR025986">
    <property type="entry name" value="RPAP3-like_C"/>
</dbReference>
<dbReference type="OMA" id="IDGDIKX"/>
<evidence type="ECO:0000256" key="1">
    <source>
        <dbReference type="ARBA" id="ARBA00004496"/>
    </source>
</evidence>
<feature type="domain" description="RNA-polymerase II-associated protein 3-like C-terminal" evidence="7">
    <location>
        <begin position="691"/>
        <end position="777"/>
    </location>
</feature>
<dbReference type="GO" id="GO:0005829">
    <property type="term" value="C:cytosol"/>
    <property type="evidence" value="ECO:0007669"/>
    <property type="project" value="TreeGrafter"/>
</dbReference>
<feature type="compositionally biased region" description="Basic and acidic residues" evidence="6">
    <location>
        <begin position="108"/>
        <end position="120"/>
    </location>
</feature>
<dbReference type="InterPro" id="IPR011990">
    <property type="entry name" value="TPR-like_helical_dom_sf"/>
</dbReference>
<organism evidence="8 9">
    <name type="scientific">Xenopus laevis</name>
    <name type="common">African clawed frog</name>
    <dbReference type="NCBI Taxonomy" id="8355"/>
    <lineage>
        <taxon>Eukaryota</taxon>
        <taxon>Metazoa</taxon>
        <taxon>Chordata</taxon>
        <taxon>Craniata</taxon>
        <taxon>Vertebrata</taxon>
        <taxon>Euteleostomi</taxon>
        <taxon>Amphibia</taxon>
        <taxon>Batrachia</taxon>
        <taxon>Anura</taxon>
        <taxon>Pipoidea</taxon>
        <taxon>Pipidae</taxon>
        <taxon>Xenopodinae</taxon>
        <taxon>Xenopus</taxon>
        <taxon>Xenopus</taxon>
    </lineage>
</organism>
<dbReference type="AlphaFoldDB" id="A0A974CP33"/>
<dbReference type="Pfam" id="PF13432">
    <property type="entry name" value="TPR_16"/>
    <property type="match status" value="2"/>
</dbReference>
<feature type="region of interest" description="Disordered" evidence="6">
    <location>
        <begin position="264"/>
        <end position="379"/>
    </location>
</feature>
<dbReference type="PROSITE" id="PS50005">
    <property type="entry name" value="TPR"/>
    <property type="match status" value="2"/>
</dbReference>
<evidence type="ECO:0000256" key="5">
    <source>
        <dbReference type="PROSITE-ProRule" id="PRU00339"/>
    </source>
</evidence>
<dbReference type="Pfam" id="PF13181">
    <property type="entry name" value="TPR_8"/>
    <property type="match status" value="1"/>
</dbReference>
<dbReference type="Pfam" id="PF13877">
    <property type="entry name" value="RPAP3_C"/>
    <property type="match status" value="1"/>
</dbReference>
<evidence type="ECO:0000313" key="8">
    <source>
        <dbReference type="EMBL" id="OCT77005.1"/>
    </source>
</evidence>
<evidence type="ECO:0000256" key="4">
    <source>
        <dbReference type="ARBA" id="ARBA00022803"/>
    </source>
</evidence>
<evidence type="ECO:0000256" key="6">
    <source>
        <dbReference type="SAM" id="MobiDB-lite"/>
    </source>
</evidence>
<feature type="region of interest" description="Disordered" evidence="6">
    <location>
        <begin position="86"/>
        <end position="120"/>
    </location>
</feature>
<dbReference type="InterPro" id="IPR019734">
    <property type="entry name" value="TPR_rpt"/>
</dbReference>
<comment type="subcellular location">
    <subcellularLocation>
        <location evidence="1">Cytoplasm</location>
    </subcellularLocation>
</comment>
<dbReference type="PANTHER" id="PTHR45984">
    <property type="entry name" value="RNA (RNA) POLYMERASE II ASSOCIATED PROTEIN HOMOLOG"/>
    <property type="match status" value="1"/>
</dbReference>